<evidence type="ECO:0000259" key="3">
    <source>
        <dbReference type="Pfam" id="PF03358"/>
    </source>
</evidence>
<dbReference type="KEGG" id="cle:Clole_3093"/>
<dbReference type="RefSeq" id="WP_013658066.1">
    <property type="nucleotide sequence ID" value="NC_015275.1"/>
</dbReference>
<evidence type="ECO:0000313" key="5">
    <source>
        <dbReference type="Proteomes" id="UP000008467"/>
    </source>
</evidence>
<gene>
    <name evidence="4" type="ordered locus">Clole_3093</name>
</gene>
<dbReference type="InterPro" id="IPR029039">
    <property type="entry name" value="Flavoprotein-like_sf"/>
</dbReference>
<feature type="domain" description="NADPH-dependent FMN reductase-like" evidence="3">
    <location>
        <begin position="1"/>
        <end position="142"/>
    </location>
</feature>
<dbReference type="PANTHER" id="PTHR43278">
    <property type="entry name" value="NAD(P)H-DEPENDENT FMN-CONTAINING OXIDOREDUCTASE YWQN-RELATED"/>
    <property type="match status" value="1"/>
</dbReference>
<sequence length="231" mass="26462">MNIVIINGSSRKNGATAKILKEISNVLNTYSNMNIQLIHLSDIKMEFCNGCYSCYKTGTCFIQDDVEQIIELISKADGTIIGTPTYESNISGQLKVLADRGHFVFEQLLHQQYALTVTTFENYGGGAASRILNNLMTYSGATLSASIKKKILFNENPLDAVTKKKLQREVRRFYLDIEKRKIHPFQWVKQKIIFEMGIKQFVYKKAAKYTGIFDGVFKHWENKQINFKHIQ</sequence>
<reference evidence="4 5" key="1">
    <citation type="journal article" date="2011" name="J. Bacteriol.">
        <title>Complete genome sequence of the cellulose-degrading bacterium Cellulosilyticum lentocellum.</title>
        <authorList>
            <consortium name="US DOE Joint Genome Institute"/>
            <person name="Miller D.A."/>
            <person name="Suen G."/>
            <person name="Bruce D."/>
            <person name="Copeland A."/>
            <person name="Cheng J.F."/>
            <person name="Detter C."/>
            <person name="Goodwin L.A."/>
            <person name="Han C.S."/>
            <person name="Hauser L.J."/>
            <person name="Land M.L."/>
            <person name="Lapidus A."/>
            <person name="Lucas S."/>
            <person name="Meincke L."/>
            <person name="Pitluck S."/>
            <person name="Tapia R."/>
            <person name="Teshima H."/>
            <person name="Woyke T."/>
            <person name="Fox B.G."/>
            <person name="Angert E.R."/>
            <person name="Currie C.R."/>
        </authorList>
    </citation>
    <scope>NUCLEOTIDE SEQUENCE [LARGE SCALE GENOMIC DNA]</scope>
    <source>
        <strain evidence="5">ATCC 49066 / DSM 5427 / NCIMB 11756 / RHM5</strain>
    </source>
</reference>
<dbReference type="Gene3D" id="3.40.50.360">
    <property type="match status" value="1"/>
</dbReference>
<evidence type="ECO:0000313" key="4">
    <source>
        <dbReference type="EMBL" id="ADZ84788.1"/>
    </source>
</evidence>
<evidence type="ECO:0000256" key="2">
    <source>
        <dbReference type="ARBA" id="ARBA00022643"/>
    </source>
</evidence>
<dbReference type="SUPFAM" id="SSF52218">
    <property type="entry name" value="Flavoproteins"/>
    <property type="match status" value="1"/>
</dbReference>
<dbReference type="GO" id="GO:0016491">
    <property type="term" value="F:oxidoreductase activity"/>
    <property type="evidence" value="ECO:0007669"/>
    <property type="project" value="InterPro"/>
</dbReference>
<accession>F2JNL2</accession>
<dbReference type="InterPro" id="IPR005025">
    <property type="entry name" value="FMN_Rdtase-like_dom"/>
</dbReference>
<dbReference type="HOGENOM" id="CLU_050993_1_0_9"/>
<dbReference type="InterPro" id="IPR051796">
    <property type="entry name" value="ISF_SsuE-like"/>
</dbReference>
<evidence type="ECO:0000256" key="1">
    <source>
        <dbReference type="ARBA" id="ARBA00022630"/>
    </source>
</evidence>
<keyword evidence="1" id="KW-0285">Flavoprotein</keyword>
<proteinExistence type="predicted"/>
<dbReference type="EMBL" id="CP002582">
    <property type="protein sequence ID" value="ADZ84788.1"/>
    <property type="molecule type" value="Genomic_DNA"/>
</dbReference>
<dbReference type="PANTHER" id="PTHR43278:SF2">
    <property type="entry name" value="IRON-SULFUR FLAVOPROTEIN"/>
    <property type="match status" value="1"/>
</dbReference>
<dbReference type="eggNOG" id="COG0655">
    <property type="taxonomic scope" value="Bacteria"/>
</dbReference>
<protein>
    <submittedName>
        <fullName evidence="4">NADPH-dependent FMN reductase</fullName>
    </submittedName>
</protein>
<keyword evidence="2" id="KW-0288">FMN</keyword>
<dbReference type="STRING" id="642492.Clole_3093"/>
<dbReference type="Pfam" id="PF03358">
    <property type="entry name" value="FMN_red"/>
    <property type="match status" value="1"/>
</dbReference>
<keyword evidence="5" id="KW-1185">Reference proteome</keyword>
<dbReference type="Proteomes" id="UP000008467">
    <property type="component" value="Chromosome"/>
</dbReference>
<name>F2JNL2_CELLD</name>
<organism evidence="4 5">
    <name type="scientific">Cellulosilyticum lentocellum (strain ATCC 49066 / DSM 5427 / NCIMB 11756 / RHM5)</name>
    <name type="common">Clostridium lentocellum</name>
    <dbReference type="NCBI Taxonomy" id="642492"/>
    <lineage>
        <taxon>Bacteria</taxon>
        <taxon>Bacillati</taxon>
        <taxon>Bacillota</taxon>
        <taxon>Clostridia</taxon>
        <taxon>Lachnospirales</taxon>
        <taxon>Cellulosilyticaceae</taxon>
        <taxon>Cellulosilyticum</taxon>
    </lineage>
</organism>
<dbReference type="AlphaFoldDB" id="F2JNL2"/>